<sequence>MLLSAQQVHVEGHVQSRYTYSRYGKVSSSSFIQ</sequence>
<reference evidence="1" key="2">
    <citation type="journal article" date="2015" name="Fish Shellfish Immunol.">
        <title>Early steps in the European eel (Anguilla anguilla)-Vibrio vulnificus interaction in the gills: Role of the RtxA13 toxin.</title>
        <authorList>
            <person name="Callol A."/>
            <person name="Pajuelo D."/>
            <person name="Ebbesson L."/>
            <person name="Teles M."/>
            <person name="MacKenzie S."/>
            <person name="Amaro C."/>
        </authorList>
    </citation>
    <scope>NUCLEOTIDE SEQUENCE</scope>
</reference>
<proteinExistence type="predicted"/>
<dbReference type="AlphaFoldDB" id="A0A0E9TGG0"/>
<organism evidence="1">
    <name type="scientific">Anguilla anguilla</name>
    <name type="common">European freshwater eel</name>
    <name type="synonym">Muraena anguilla</name>
    <dbReference type="NCBI Taxonomy" id="7936"/>
    <lineage>
        <taxon>Eukaryota</taxon>
        <taxon>Metazoa</taxon>
        <taxon>Chordata</taxon>
        <taxon>Craniata</taxon>
        <taxon>Vertebrata</taxon>
        <taxon>Euteleostomi</taxon>
        <taxon>Actinopterygii</taxon>
        <taxon>Neopterygii</taxon>
        <taxon>Teleostei</taxon>
        <taxon>Anguilliformes</taxon>
        <taxon>Anguillidae</taxon>
        <taxon>Anguilla</taxon>
    </lineage>
</organism>
<accession>A0A0E9TGG0</accession>
<evidence type="ECO:0000313" key="1">
    <source>
        <dbReference type="EMBL" id="JAH51793.1"/>
    </source>
</evidence>
<dbReference type="EMBL" id="GBXM01056784">
    <property type="protein sequence ID" value="JAH51793.1"/>
    <property type="molecule type" value="Transcribed_RNA"/>
</dbReference>
<reference evidence="1" key="1">
    <citation type="submission" date="2014-11" db="EMBL/GenBank/DDBJ databases">
        <authorList>
            <person name="Amaro Gonzalez C."/>
        </authorList>
    </citation>
    <scope>NUCLEOTIDE SEQUENCE</scope>
</reference>
<protein>
    <submittedName>
        <fullName evidence="1">Uncharacterized protein</fullName>
    </submittedName>
</protein>
<name>A0A0E9TGG0_ANGAN</name>